<evidence type="ECO:0000313" key="1">
    <source>
        <dbReference type="EMBL" id="OXI47752.1"/>
    </source>
</evidence>
<dbReference type="AlphaFoldDB" id="A0A228J045"/>
<reference evidence="1 2" key="2">
    <citation type="submission" date="2017-08" db="EMBL/GenBank/DDBJ databases">
        <title>WGS of novel Burkholderia cepaca complex species.</title>
        <authorList>
            <person name="Lipuma J."/>
            <person name="Spilker T."/>
        </authorList>
    </citation>
    <scope>NUCLEOTIDE SEQUENCE [LARGE SCALE GENOMIC DNA]</scope>
    <source>
        <strain evidence="1 2">AU17325</strain>
    </source>
</reference>
<protein>
    <submittedName>
        <fullName evidence="1">Uncharacterized protein</fullName>
    </submittedName>
</protein>
<sequence length="86" mass="9976">MCGTGGNDQDGTDDKIELRVFDSSGVLLARRYFSVNWYAGRSSHQPLKYEDNRVGYIDVSDETNFHKYLTIPPTKWDWIMARLPLF</sequence>
<dbReference type="EMBL" id="NKFA01000004">
    <property type="protein sequence ID" value="OXI47752.1"/>
    <property type="molecule type" value="Genomic_DNA"/>
</dbReference>
<gene>
    <name evidence="1" type="ORF">CFB84_10620</name>
</gene>
<name>A0A228J045_9BURK</name>
<dbReference type="Proteomes" id="UP000214600">
    <property type="component" value="Unassembled WGS sequence"/>
</dbReference>
<organism evidence="1 2">
    <name type="scientific">Burkholderia aenigmatica</name>
    <dbReference type="NCBI Taxonomy" id="2015348"/>
    <lineage>
        <taxon>Bacteria</taxon>
        <taxon>Pseudomonadati</taxon>
        <taxon>Pseudomonadota</taxon>
        <taxon>Betaproteobacteria</taxon>
        <taxon>Burkholderiales</taxon>
        <taxon>Burkholderiaceae</taxon>
        <taxon>Burkholderia</taxon>
        <taxon>Burkholderia cepacia complex</taxon>
    </lineage>
</organism>
<comment type="caution">
    <text evidence="1">The sequence shown here is derived from an EMBL/GenBank/DDBJ whole genome shotgun (WGS) entry which is preliminary data.</text>
</comment>
<dbReference type="OrthoDB" id="8724085at2"/>
<reference evidence="2" key="1">
    <citation type="submission" date="2017-06" db="EMBL/GenBank/DDBJ databases">
        <authorList>
            <person name="LiPuma J."/>
            <person name="Spilker T."/>
        </authorList>
    </citation>
    <scope>NUCLEOTIDE SEQUENCE [LARGE SCALE GENOMIC DNA]</scope>
    <source>
        <strain evidence="2">AU17325</strain>
    </source>
</reference>
<accession>A0A228J045</accession>
<evidence type="ECO:0000313" key="2">
    <source>
        <dbReference type="Proteomes" id="UP000214600"/>
    </source>
</evidence>
<proteinExistence type="predicted"/>